<dbReference type="AlphaFoldDB" id="A0A9W7FQI0"/>
<dbReference type="PANTHER" id="PTHR46434">
    <property type="entry name" value="GENETIC INTERACTOR OF PROHIBITINS 3, MITOCHONDRIAL"/>
    <property type="match status" value="1"/>
</dbReference>
<dbReference type="GO" id="GO:0005525">
    <property type="term" value="F:GTP binding"/>
    <property type="evidence" value="ECO:0007669"/>
    <property type="project" value="InterPro"/>
</dbReference>
<dbReference type="PANTHER" id="PTHR46434:SF1">
    <property type="entry name" value="GENETIC INTERACTOR OF PROHIBITINS 3, MITOCHONDRIAL"/>
    <property type="match status" value="1"/>
</dbReference>
<feature type="domain" description="NOA1/YqeH-like C-terminal" evidence="3">
    <location>
        <begin position="482"/>
        <end position="585"/>
    </location>
</feature>
<dbReference type="OrthoDB" id="1696305at2759"/>
<comment type="caution">
    <text evidence="4">The sequence shown here is derived from an EMBL/GenBank/DDBJ whole genome shotgun (WGS) entry which is preliminary data.</text>
</comment>
<accession>A0A9W7FQI0</accession>
<dbReference type="InterPro" id="IPR027417">
    <property type="entry name" value="P-loop_NTPase"/>
</dbReference>
<dbReference type="Proteomes" id="UP001165122">
    <property type="component" value="Unassembled WGS sequence"/>
</dbReference>
<feature type="domain" description="G" evidence="2">
    <location>
        <begin position="351"/>
        <end position="430"/>
    </location>
</feature>
<feature type="compositionally biased region" description="Basic residues" evidence="1">
    <location>
        <begin position="605"/>
        <end position="630"/>
    </location>
</feature>
<dbReference type="EMBL" id="BRXW01000249">
    <property type="protein sequence ID" value="GMI16320.1"/>
    <property type="molecule type" value="Genomic_DNA"/>
</dbReference>
<evidence type="ECO:0000259" key="2">
    <source>
        <dbReference type="Pfam" id="PF01926"/>
    </source>
</evidence>
<evidence type="ECO:0008006" key="6">
    <source>
        <dbReference type="Google" id="ProtNLM"/>
    </source>
</evidence>
<feature type="region of interest" description="Disordered" evidence="1">
    <location>
        <begin position="604"/>
        <end position="630"/>
    </location>
</feature>
<protein>
    <recommendedName>
        <fullName evidence="6">G domain-containing protein</fullName>
    </recommendedName>
</protein>
<dbReference type="InterPro" id="IPR048422">
    <property type="entry name" value="NOA1/YqeH-like_C"/>
</dbReference>
<keyword evidence="5" id="KW-1185">Reference proteome</keyword>
<dbReference type="Pfam" id="PF01926">
    <property type="entry name" value="MMR_HSR1"/>
    <property type="match status" value="1"/>
</dbReference>
<name>A0A9W7FQI0_9STRA</name>
<evidence type="ECO:0000313" key="5">
    <source>
        <dbReference type="Proteomes" id="UP001165122"/>
    </source>
</evidence>
<gene>
    <name evidence="4" type="ORF">TrLO_g11837</name>
</gene>
<dbReference type="InterPro" id="IPR050896">
    <property type="entry name" value="Mito_lipid_metab_GTPase"/>
</dbReference>
<dbReference type="InterPro" id="IPR006073">
    <property type="entry name" value="GTP-bd"/>
</dbReference>
<proteinExistence type="predicted"/>
<organism evidence="4 5">
    <name type="scientific">Triparma laevis f. longispina</name>
    <dbReference type="NCBI Taxonomy" id="1714387"/>
    <lineage>
        <taxon>Eukaryota</taxon>
        <taxon>Sar</taxon>
        <taxon>Stramenopiles</taxon>
        <taxon>Ochrophyta</taxon>
        <taxon>Bolidophyceae</taxon>
        <taxon>Parmales</taxon>
        <taxon>Triparmaceae</taxon>
        <taxon>Triparma</taxon>
    </lineage>
</organism>
<evidence type="ECO:0000259" key="3">
    <source>
        <dbReference type="Pfam" id="PF21516"/>
    </source>
</evidence>
<dbReference type="GO" id="GO:0005739">
    <property type="term" value="C:mitochondrion"/>
    <property type="evidence" value="ECO:0007669"/>
    <property type="project" value="TreeGrafter"/>
</dbReference>
<sequence>MYRLLRPTLRPALRFTSRLPAKKFEINPNWEREFNASALTLALDKMSGVDISQGASFGEDDRFDDEDMNERLMEAQSATGKGYVVPKNVDFDDELFFDPDADESEFDNFEPKILKPRNINDSTNCPGCGVKFQSDSTTTPGFLRPDKMLEVSRRVEFYKTSSTEWSVEDEVQSLILGHEIENIGGDPDPDLDPGNSKPIICQRCYDLDSKGTTLLSSSSSPSSSIPPSTFTKMLTKTLTPSVLSSSVILILVDLFDFNASDSALSYINNLIISSGSKAKVILGVNKSDLFPSDTITPLRAESYIRRELEIAGIECVKGQGSVKLLSGKTGFGVEALMGKINKELRMSSREKVYVVGGANVGKSTLLNRIISKREGKRIGRGSKKNKFSAELKSVGGVTESNVPGTTLGVIEIELSEGKKLYDTPGLIVEGSFLEYFKGEELKKVVPKKRVEPVTYRVEPGGSLMIGGVGRIDLHEDCKSFLITVFVSNEVKVHPCKTEKAEELLEKHFGGMLSPPVCEEGNRGERLNELREGGWEDHVFRIDGKGWKEAAADVTLLGLGWFSITGSGEAKVRVQAPKGAGVFLREESLMPFDVWRHTGKFTGGRIVKKARGKKAQGSKGGQKPRKPRQGK</sequence>
<evidence type="ECO:0000256" key="1">
    <source>
        <dbReference type="SAM" id="MobiDB-lite"/>
    </source>
</evidence>
<dbReference type="CDD" id="cd01855">
    <property type="entry name" value="YqeH"/>
    <property type="match status" value="1"/>
</dbReference>
<dbReference type="Pfam" id="PF21516">
    <property type="entry name" value="YqeH-like_C"/>
    <property type="match status" value="1"/>
</dbReference>
<reference evidence="5" key="1">
    <citation type="journal article" date="2023" name="Commun. Biol.">
        <title>Genome analysis of Parmales, the sister group of diatoms, reveals the evolutionary specialization of diatoms from phago-mixotrophs to photoautotrophs.</title>
        <authorList>
            <person name="Ban H."/>
            <person name="Sato S."/>
            <person name="Yoshikawa S."/>
            <person name="Yamada K."/>
            <person name="Nakamura Y."/>
            <person name="Ichinomiya M."/>
            <person name="Sato N."/>
            <person name="Blanc-Mathieu R."/>
            <person name="Endo H."/>
            <person name="Kuwata A."/>
            <person name="Ogata H."/>
        </authorList>
    </citation>
    <scope>NUCLEOTIDE SEQUENCE [LARGE SCALE GENOMIC DNA]</scope>
    <source>
        <strain evidence="5">NIES 3700</strain>
    </source>
</reference>
<dbReference type="SUPFAM" id="SSF52540">
    <property type="entry name" value="P-loop containing nucleoside triphosphate hydrolases"/>
    <property type="match status" value="1"/>
</dbReference>
<evidence type="ECO:0000313" key="4">
    <source>
        <dbReference type="EMBL" id="GMI16320.1"/>
    </source>
</evidence>
<dbReference type="Gene3D" id="3.40.50.300">
    <property type="entry name" value="P-loop containing nucleotide triphosphate hydrolases"/>
    <property type="match status" value="1"/>
</dbReference>